<keyword evidence="1" id="KW-0472">Membrane</keyword>
<name>A0A6A7G5I8_9CRUS</name>
<evidence type="ECO:0000256" key="1">
    <source>
        <dbReference type="SAM" id="Phobius"/>
    </source>
</evidence>
<dbReference type="GO" id="GO:0016829">
    <property type="term" value="F:lyase activity"/>
    <property type="evidence" value="ECO:0007669"/>
    <property type="project" value="UniProtKB-KW"/>
</dbReference>
<protein>
    <submittedName>
        <fullName evidence="3">Cystathionine beta-lyase</fullName>
    </submittedName>
</protein>
<dbReference type="InterPro" id="IPR002509">
    <property type="entry name" value="NODB_dom"/>
</dbReference>
<organism evidence="3">
    <name type="scientific">Hirondellea gigas</name>
    <dbReference type="NCBI Taxonomy" id="1518452"/>
    <lineage>
        <taxon>Eukaryota</taxon>
        <taxon>Metazoa</taxon>
        <taxon>Ecdysozoa</taxon>
        <taxon>Arthropoda</taxon>
        <taxon>Crustacea</taxon>
        <taxon>Multicrustacea</taxon>
        <taxon>Malacostraca</taxon>
        <taxon>Eumalacostraca</taxon>
        <taxon>Peracarida</taxon>
        <taxon>Amphipoda</taxon>
        <taxon>Amphilochidea</taxon>
        <taxon>Lysianassida</taxon>
        <taxon>Lysianassidira</taxon>
        <taxon>Lysianassoidea</taxon>
        <taxon>Lysianassidae</taxon>
        <taxon>Hirondellea</taxon>
    </lineage>
</organism>
<dbReference type="GO" id="GO:0005975">
    <property type="term" value="P:carbohydrate metabolic process"/>
    <property type="evidence" value="ECO:0007669"/>
    <property type="project" value="InterPro"/>
</dbReference>
<dbReference type="PANTHER" id="PTHR10587:SF137">
    <property type="entry name" value="4-DEOXY-4-FORMAMIDO-L-ARABINOSE-PHOSPHOUNDECAPRENOL DEFORMYLASE ARND-RELATED"/>
    <property type="match status" value="1"/>
</dbReference>
<evidence type="ECO:0000259" key="2">
    <source>
        <dbReference type="PROSITE" id="PS51677"/>
    </source>
</evidence>
<proteinExistence type="evidence at transcript level"/>
<dbReference type="InterPro" id="IPR050248">
    <property type="entry name" value="Polysacc_deacetylase_ArnD"/>
</dbReference>
<dbReference type="PROSITE" id="PS51677">
    <property type="entry name" value="NODB"/>
    <property type="match status" value="1"/>
</dbReference>
<dbReference type="EMBL" id="IACT01006585">
    <property type="protein sequence ID" value="LAC25714.1"/>
    <property type="molecule type" value="mRNA"/>
</dbReference>
<dbReference type="SUPFAM" id="SSF88713">
    <property type="entry name" value="Glycoside hydrolase/deacetylase"/>
    <property type="match status" value="1"/>
</dbReference>
<reference evidence="3" key="1">
    <citation type="submission" date="2017-11" db="EMBL/GenBank/DDBJ databases">
        <title>The sensing device of the deep-sea amphipod.</title>
        <authorList>
            <person name="Kobayashi H."/>
            <person name="Nagahama T."/>
            <person name="Arai W."/>
            <person name="Sasagawa Y."/>
            <person name="Umeda M."/>
            <person name="Hayashi T."/>
            <person name="Nikaido I."/>
            <person name="Watanabe H."/>
            <person name="Oguri K."/>
            <person name="Kitazato H."/>
            <person name="Fujioka K."/>
            <person name="Kido Y."/>
            <person name="Takami H."/>
        </authorList>
    </citation>
    <scope>NUCLEOTIDE SEQUENCE</scope>
    <source>
        <tissue evidence="3">Whole body</tissue>
    </source>
</reference>
<keyword evidence="3" id="KW-0456">Lyase</keyword>
<dbReference type="AlphaFoldDB" id="A0A6A7G5I8"/>
<dbReference type="PANTHER" id="PTHR10587">
    <property type="entry name" value="GLYCOSYL TRANSFERASE-RELATED"/>
    <property type="match status" value="1"/>
</dbReference>
<dbReference type="Gene3D" id="3.20.20.370">
    <property type="entry name" value="Glycoside hydrolase/deacetylase"/>
    <property type="match status" value="1"/>
</dbReference>
<dbReference type="InterPro" id="IPR011330">
    <property type="entry name" value="Glyco_hydro/deAcase_b/a-brl"/>
</dbReference>
<dbReference type="Pfam" id="PF01522">
    <property type="entry name" value="Polysacc_deac_1"/>
    <property type="match status" value="1"/>
</dbReference>
<dbReference type="GO" id="GO:0004099">
    <property type="term" value="F:chitin deacetylase activity"/>
    <property type="evidence" value="ECO:0007669"/>
    <property type="project" value="UniProtKB-ARBA"/>
</dbReference>
<accession>A0A6A7G5I8</accession>
<keyword evidence="1" id="KW-1133">Transmembrane helix</keyword>
<sequence>MLRHVHTNRHRWIRCPEFNISAGWLVFYFLMICIFFTASLIGLSIFLQPQFAVNFLASKFPKVLFSVETDEKIIALTIDDSPSANTERILEILAAHNSRATFFILGSRIDGREHILQSMLRAKHELGNHLVNDQPSIDLGEEEFRKQLMSVEKRLERFRDRPRQIASSRWFRPGSAYFNAKMLNNLDDLGFQLVLGNVYPSDPQLPYPALIKAHIIARARPGAIIVLHDLKTTADALDDILTELVDNRGYKVVTLSELTANETTSEVTF</sequence>
<feature type="transmembrane region" description="Helical" evidence="1">
    <location>
        <begin position="21"/>
        <end position="47"/>
    </location>
</feature>
<keyword evidence="1" id="KW-0812">Transmembrane</keyword>
<evidence type="ECO:0000313" key="3">
    <source>
        <dbReference type="EMBL" id="LAC25714.1"/>
    </source>
</evidence>
<feature type="domain" description="NodB homology" evidence="2">
    <location>
        <begin position="72"/>
        <end position="253"/>
    </location>
</feature>